<name>A0A8J2JT54_9HEXA</name>
<evidence type="ECO:0000313" key="2">
    <source>
        <dbReference type="Proteomes" id="UP000708208"/>
    </source>
</evidence>
<gene>
    <name evidence="1" type="ORF">AFUS01_LOCUS10342</name>
</gene>
<sequence>MCRREYIRTRIFENVFVKIIRLALLSLLTMNTQRKGFTGQKPRLQLVLETIRRSSHPSSLQKPSSCYYYTQVPGKTFFSIKSRNPGCKYDPEMPRGTVRNVFLSPRWKLTKTSADNVPFYNLAGLAKRGKP</sequence>
<protein>
    <submittedName>
        <fullName evidence="1">Uncharacterized protein</fullName>
    </submittedName>
</protein>
<organism evidence="1 2">
    <name type="scientific">Allacma fusca</name>
    <dbReference type="NCBI Taxonomy" id="39272"/>
    <lineage>
        <taxon>Eukaryota</taxon>
        <taxon>Metazoa</taxon>
        <taxon>Ecdysozoa</taxon>
        <taxon>Arthropoda</taxon>
        <taxon>Hexapoda</taxon>
        <taxon>Collembola</taxon>
        <taxon>Symphypleona</taxon>
        <taxon>Sminthuridae</taxon>
        <taxon>Allacma</taxon>
    </lineage>
</organism>
<dbReference type="AlphaFoldDB" id="A0A8J2JT54"/>
<accession>A0A8J2JT54</accession>
<dbReference type="Proteomes" id="UP000708208">
    <property type="component" value="Unassembled WGS sequence"/>
</dbReference>
<keyword evidence="2" id="KW-1185">Reference proteome</keyword>
<comment type="caution">
    <text evidence="1">The sequence shown here is derived from an EMBL/GenBank/DDBJ whole genome shotgun (WGS) entry which is preliminary data.</text>
</comment>
<dbReference type="EMBL" id="CAJVCH010076916">
    <property type="protein sequence ID" value="CAG7721094.1"/>
    <property type="molecule type" value="Genomic_DNA"/>
</dbReference>
<dbReference type="OrthoDB" id="429991at2759"/>
<reference evidence="1" key="1">
    <citation type="submission" date="2021-06" db="EMBL/GenBank/DDBJ databases">
        <authorList>
            <person name="Hodson N. C."/>
            <person name="Mongue J. A."/>
            <person name="Jaron S. K."/>
        </authorList>
    </citation>
    <scope>NUCLEOTIDE SEQUENCE</scope>
</reference>
<proteinExistence type="predicted"/>
<evidence type="ECO:0000313" key="1">
    <source>
        <dbReference type="EMBL" id="CAG7721094.1"/>
    </source>
</evidence>
<feature type="non-terminal residue" evidence="1">
    <location>
        <position position="1"/>
    </location>
</feature>